<dbReference type="AlphaFoldDB" id="A0A8J4DU79"/>
<dbReference type="InterPro" id="IPR010982">
    <property type="entry name" value="Lambda_DNA-bd_dom_sf"/>
</dbReference>
<dbReference type="InterPro" id="IPR001387">
    <property type="entry name" value="Cro/C1-type_HTH"/>
</dbReference>
<evidence type="ECO:0000259" key="1">
    <source>
        <dbReference type="SMART" id="SM00530"/>
    </source>
</evidence>
<sequence length="425" mass="46366">MITGHSLRLAREQRGVGLDRLAALIGRTKGHLSQVERGVNGRGVTPALVRAYEEALGVQVEATPIGGSFPETMKSVSNNLGRERTIPRQHGNAATSVEDAAARAMDFAVWAEATNVGVTTLERLETETRRLAKDYLTRPPIEVFAHTSKLTRTAFDLIQGGHQHLNQTRDLYVAGGWLSALLSWISGDLGQPAAAAEHARAALICADQVGHATLRAWALSVASKAAYWDGDYTTAADHAREGQKSGANGTALVFLACQEADALKETRRTSEAVDALNRARSFRDKVDSTDDVGGLFSCGHARQANYEIGVRLAAKEPTEALKAAKHAEEAYKSGEQWAYGTWAQIQFGVALARIQRDNIDGANEVLEGVFEMSPEHRLDTLVQRSGEVARALREPRREASRDARALVDRIREFQDSRVTIRELPQ</sequence>
<name>A0A8J4DU79_9ACTN</name>
<protein>
    <recommendedName>
        <fullName evidence="1">HTH cro/C1-type domain-containing protein</fullName>
    </recommendedName>
</protein>
<organism evidence="2 3">
    <name type="scientific">Virgisporangium aliadipatigenens</name>
    <dbReference type="NCBI Taxonomy" id="741659"/>
    <lineage>
        <taxon>Bacteria</taxon>
        <taxon>Bacillati</taxon>
        <taxon>Actinomycetota</taxon>
        <taxon>Actinomycetes</taxon>
        <taxon>Micromonosporales</taxon>
        <taxon>Micromonosporaceae</taxon>
        <taxon>Virgisporangium</taxon>
    </lineage>
</organism>
<dbReference type="RefSeq" id="WP_203903495.1">
    <property type="nucleotide sequence ID" value="NZ_BOPF01000032.1"/>
</dbReference>
<evidence type="ECO:0000313" key="3">
    <source>
        <dbReference type="Proteomes" id="UP000619260"/>
    </source>
</evidence>
<gene>
    <name evidence="2" type="ORF">Val02_69370</name>
</gene>
<dbReference type="Gene3D" id="1.10.260.40">
    <property type="entry name" value="lambda repressor-like DNA-binding domains"/>
    <property type="match status" value="1"/>
</dbReference>
<reference evidence="2" key="1">
    <citation type="submission" date="2021-01" db="EMBL/GenBank/DDBJ databases">
        <title>Whole genome shotgun sequence of Virgisporangium aliadipatigenens NBRC 105644.</title>
        <authorList>
            <person name="Komaki H."/>
            <person name="Tamura T."/>
        </authorList>
    </citation>
    <scope>NUCLEOTIDE SEQUENCE</scope>
    <source>
        <strain evidence="2">NBRC 105644</strain>
    </source>
</reference>
<accession>A0A8J4DU79</accession>
<dbReference type="GO" id="GO:0003677">
    <property type="term" value="F:DNA binding"/>
    <property type="evidence" value="ECO:0007669"/>
    <property type="project" value="InterPro"/>
</dbReference>
<proteinExistence type="predicted"/>
<dbReference type="SMART" id="SM00530">
    <property type="entry name" value="HTH_XRE"/>
    <property type="match status" value="1"/>
</dbReference>
<dbReference type="EMBL" id="BOPF01000032">
    <property type="protein sequence ID" value="GIJ50051.1"/>
    <property type="molecule type" value="Genomic_DNA"/>
</dbReference>
<dbReference type="CDD" id="cd00093">
    <property type="entry name" value="HTH_XRE"/>
    <property type="match status" value="1"/>
</dbReference>
<evidence type="ECO:0000313" key="2">
    <source>
        <dbReference type="EMBL" id="GIJ50051.1"/>
    </source>
</evidence>
<dbReference type="SUPFAM" id="SSF47413">
    <property type="entry name" value="lambda repressor-like DNA-binding domains"/>
    <property type="match status" value="1"/>
</dbReference>
<feature type="domain" description="HTH cro/C1-type" evidence="1">
    <location>
        <begin position="6"/>
        <end position="63"/>
    </location>
</feature>
<comment type="caution">
    <text evidence="2">The sequence shown here is derived from an EMBL/GenBank/DDBJ whole genome shotgun (WGS) entry which is preliminary data.</text>
</comment>
<dbReference type="Proteomes" id="UP000619260">
    <property type="component" value="Unassembled WGS sequence"/>
</dbReference>
<keyword evidence="3" id="KW-1185">Reference proteome</keyword>